<dbReference type="InterPro" id="IPR005000">
    <property type="entry name" value="Aldolase/citrate-lyase_domain"/>
</dbReference>
<dbReference type="GO" id="GO:0010124">
    <property type="term" value="P:phenylacetate catabolic process"/>
    <property type="evidence" value="ECO:0007669"/>
    <property type="project" value="InterPro"/>
</dbReference>
<reference evidence="5" key="1">
    <citation type="journal article" date="2021" name="PeerJ">
        <title>Extensive microbial diversity within the chicken gut microbiome revealed by metagenomics and culture.</title>
        <authorList>
            <person name="Gilroy R."/>
            <person name="Ravi A."/>
            <person name="Getino M."/>
            <person name="Pursley I."/>
            <person name="Horton D.L."/>
            <person name="Alikhan N.F."/>
            <person name="Baker D."/>
            <person name="Gharbi K."/>
            <person name="Hall N."/>
            <person name="Watson M."/>
            <person name="Adriaenssens E.M."/>
            <person name="Foster-Nyarko E."/>
            <person name="Jarju S."/>
            <person name="Secka A."/>
            <person name="Antonio M."/>
            <person name="Oren A."/>
            <person name="Chaudhuri R.R."/>
            <person name="La Ragione R."/>
            <person name="Hildebrand F."/>
            <person name="Pallen M.J."/>
        </authorList>
    </citation>
    <scope>NUCLEOTIDE SEQUENCE</scope>
    <source>
        <strain evidence="5">CHK160-9182</strain>
    </source>
</reference>
<evidence type="ECO:0000256" key="3">
    <source>
        <dbReference type="ARBA" id="ARBA00023239"/>
    </source>
</evidence>
<dbReference type="FunFam" id="3.20.20.60:FF:000004">
    <property type="entry name" value="5-keto-4-deoxy-D-glucarate aldolase"/>
    <property type="match status" value="1"/>
</dbReference>
<evidence type="ECO:0000256" key="1">
    <source>
        <dbReference type="ARBA" id="ARBA00005568"/>
    </source>
</evidence>
<comment type="similarity">
    <text evidence="1">Belongs to the HpcH/HpaI aldolase family.</text>
</comment>
<organism evidence="5 6">
    <name type="scientific">Candidatus Ignatzschineria merdigallinarum</name>
    <dbReference type="NCBI Taxonomy" id="2838621"/>
    <lineage>
        <taxon>Bacteria</taxon>
        <taxon>Pseudomonadati</taxon>
        <taxon>Pseudomonadota</taxon>
        <taxon>Gammaproteobacteria</taxon>
        <taxon>Cardiobacteriales</taxon>
        <taxon>Ignatzschineriaceae</taxon>
        <taxon>Ignatzschineria</taxon>
    </lineage>
</organism>
<dbReference type="InterPro" id="IPR050251">
    <property type="entry name" value="HpcH-HpaI_aldolase"/>
</dbReference>
<feature type="domain" description="HpcH/HpaI aldolase/citrate lyase" evidence="4">
    <location>
        <begin position="18"/>
        <end position="249"/>
    </location>
</feature>
<reference evidence="5" key="2">
    <citation type="submission" date="2021-04" db="EMBL/GenBank/DDBJ databases">
        <authorList>
            <person name="Gilroy R."/>
        </authorList>
    </citation>
    <scope>NUCLEOTIDE SEQUENCE</scope>
    <source>
        <strain evidence="5">CHK160-9182</strain>
    </source>
</reference>
<dbReference type="Gene3D" id="3.20.20.60">
    <property type="entry name" value="Phosphoenolpyruvate-binding domains"/>
    <property type="match status" value="1"/>
</dbReference>
<evidence type="ECO:0000259" key="4">
    <source>
        <dbReference type="Pfam" id="PF03328"/>
    </source>
</evidence>
<proteinExistence type="inferred from homology"/>
<sequence>MKLQKNTFKAALKRGETQIGLWAGLANAYSTEILASIGYDWLLLDGEHAPNDLSSLLSQLQAIAPYQQAGISHPIIRPPVGRPEIIKQLLDLGAQTLLIPMVETKAQAEELVQSMWYPPKGIRGVGSALARASRWNQVEEYLHHADDEMCLLLQVENVVGLNNLEEIVSLEGVDGIFIGPADLSASMGHRGNPTHPEVEAAIASALKTIKSYGKAAGILYASEAGAKKFIEIGFDFVAVGVDTTLLVNAGKQLLSKFKSVQDNRDKNSIY</sequence>
<dbReference type="PANTHER" id="PTHR30502:SF0">
    <property type="entry name" value="PHOSPHOENOLPYRUVATE CARBOXYLASE FAMILY PROTEIN"/>
    <property type="match status" value="1"/>
</dbReference>
<comment type="caution">
    <text evidence="5">The sequence shown here is derived from an EMBL/GenBank/DDBJ whole genome shotgun (WGS) entry which is preliminary data.</text>
</comment>
<evidence type="ECO:0000256" key="2">
    <source>
        <dbReference type="ARBA" id="ARBA00022723"/>
    </source>
</evidence>
<keyword evidence="2" id="KW-0479">Metal-binding</keyword>
<keyword evidence="3 5" id="KW-0456">Lyase</keyword>
<dbReference type="GO" id="GO:0046872">
    <property type="term" value="F:metal ion binding"/>
    <property type="evidence" value="ECO:0007669"/>
    <property type="project" value="UniProtKB-KW"/>
</dbReference>
<dbReference type="AlphaFoldDB" id="A0A9D1TTZ8"/>
<evidence type="ECO:0000313" key="5">
    <source>
        <dbReference type="EMBL" id="HIW06738.1"/>
    </source>
</evidence>
<dbReference type="SUPFAM" id="SSF51621">
    <property type="entry name" value="Phosphoenolpyruvate/pyruvate domain"/>
    <property type="match status" value="1"/>
</dbReference>
<dbReference type="GO" id="GO:0016832">
    <property type="term" value="F:aldehyde-lyase activity"/>
    <property type="evidence" value="ECO:0007669"/>
    <property type="project" value="TreeGrafter"/>
</dbReference>
<dbReference type="GO" id="GO:0005737">
    <property type="term" value="C:cytoplasm"/>
    <property type="evidence" value="ECO:0007669"/>
    <property type="project" value="TreeGrafter"/>
</dbReference>
<dbReference type="EMBL" id="DXHP01000119">
    <property type="protein sequence ID" value="HIW06738.1"/>
    <property type="molecule type" value="Genomic_DNA"/>
</dbReference>
<dbReference type="Proteomes" id="UP000823934">
    <property type="component" value="Unassembled WGS sequence"/>
</dbReference>
<dbReference type="InterPro" id="IPR012689">
    <property type="entry name" value="HpaI"/>
</dbReference>
<dbReference type="InterPro" id="IPR040442">
    <property type="entry name" value="Pyrv_kinase-like_dom_sf"/>
</dbReference>
<dbReference type="EC" id="4.1.2.52" evidence="5"/>
<evidence type="ECO:0000313" key="6">
    <source>
        <dbReference type="Proteomes" id="UP000823934"/>
    </source>
</evidence>
<protein>
    <submittedName>
        <fullName evidence="5">4-hydroxy-2-oxoheptanedioate aldolase</fullName>
        <ecNumber evidence="5">4.1.2.52</ecNumber>
    </submittedName>
</protein>
<dbReference type="Pfam" id="PF03328">
    <property type="entry name" value="HpcH_HpaI"/>
    <property type="match status" value="1"/>
</dbReference>
<dbReference type="InterPro" id="IPR015813">
    <property type="entry name" value="Pyrv/PenolPyrv_kinase-like_dom"/>
</dbReference>
<accession>A0A9D1TTZ8</accession>
<name>A0A9D1TTZ8_9GAMM</name>
<gene>
    <name evidence="5" type="primary">hpaI</name>
    <name evidence="5" type="ORF">H9889_05370</name>
</gene>
<dbReference type="PANTHER" id="PTHR30502">
    <property type="entry name" value="2-KETO-3-DEOXY-L-RHAMNONATE ALDOLASE"/>
    <property type="match status" value="1"/>
</dbReference>
<dbReference type="NCBIfam" id="TIGR02311">
    <property type="entry name" value="HpaI"/>
    <property type="match status" value="1"/>
</dbReference>